<reference evidence="6 7" key="1">
    <citation type="journal article" date="2019" name="Nat. Med.">
        <title>A library of human gut bacterial isolates paired with longitudinal multiomics data enables mechanistic microbiome research.</title>
        <authorList>
            <person name="Poyet M."/>
            <person name="Groussin M."/>
            <person name="Gibbons S.M."/>
            <person name="Avila-Pacheco J."/>
            <person name="Jiang X."/>
            <person name="Kearney S.M."/>
            <person name="Perrotta A.R."/>
            <person name="Berdy B."/>
            <person name="Zhao S."/>
            <person name="Lieberman T.D."/>
            <person name="Swanson P.K."/>
            <person name="Smith M."/>
            <person name="Roesemann S."/>
            <person name="Alexander J.E."/>
            <person name="Rich S.A."/>
            <person name="Livny J."/>
            <person name="Vlamakis H."/>
            <person name="Clish C."/>
            <person name="Bullock K."/>
            <person name="Deik A."/>
            <person name="Scott J."/>
            <person name="Pierce K.A."/>
            <person name="Xavier R.J."/>
            <person name="Alm E.J."/>
        </authorList>
    </citation>
    <scope>NUCLEOTIDE SEQUENCE [LARGE SCALE GENOMIC DNA]</scope>
    <source>
        <strain evidence="6 7">BIOML-A1</strain>
    </source>
</reference>
<evidence type="ECO:0000256" key="1">
    <source>
        <dbReference type="ARBA" id="ARBA00018672"/>
    </source>
</evidence>
<comment type="function">
    <text evidence="2">May play the central regulatory role in sporulation. It may be an element of the effector pathway responsible for the activation of sporulation genes in response to nutritional stress. Spo0A may act in concert with spo0H (a sigma factor) to control the expression of some genes that are critical to the sporulation process.</text>
</comment>
<dbReference type="PANTHER" id="PTHR37299">
    <property type="entry name" value="TRANSCRIPTIONAL REGULATOR-RELATED"/>
    <property type="match status" value="1"/>
</dbReference>
<dbReference type="Proteomes" id="UP000481964">
    <property type="component" value="Unassembled WGS sequence"/>
</dbReference>
<dbReference type="SUPFAM" id="SSF52172">
    <property type="entry name" value="CheY-like"/>
    <property type="match status" value="1"/>
</dbReference>
<feature type="domain" description="HTH LytTR-type" evidence="5">
    <location>
        <begin position="142"/>
        <end position="241"/>
    </location>
</feature>
<evidence type="ECO:0000313" key="6">
    <source>
        <dbReference type="EMBL" id="MSC58459.1"/>
    </source>
</evidence>
<evidence type="ECO:0000256" key="2">
    <source>
        <dbReference type="ARBA" id="ARBA00024867"/>
    </source>
</evidence>
<gene>
    <name evidence="6" type="ORF">GKE48_13550</name>
</gene>
<dbReference type="Gene3D" id="3.40.50.2300">
    <property type="match status" value="1"/>
</dbReference>
<evidence type="ECO:0000313" key="7">
    <source>
        <dbReference type="Proteomes" id="UP000481964"/>
    </source>
</evidence>
<dbReference type="RefSeq" id="WP_154301326.1">
    <property type="nucleotide sequence ID" value="NZ_WKRD01000012.1"/>
</dbReference>
<evidence type="ECO:0000259" key="4">
    <source>
        <dbReference type="PROSITE" id="PS50110"/>
    </source>
</evidence>
<dbReference type="Pfam" id="PF00072">
    <property type="entry name" value="Response_reg"/>
    <property type="match status" value="1"/>
</dbReference>
<comment type="caution">
    <text evidence="6">The sequence shown here is derived from an EMBL/GenBank/DDBJ whole genome shotgun (WGS) entry which is preliminary data.</text>
</comment>
<dbReference type="InterPro" id="IPR046947">
    <property type="entry name" value="LytR-like"/>
</dbReference>
<accession>A0A7C9H5E9</accession>
<organism evidence="6 7">
    <name type="scientific">Lachnospira eligens</name>
    <dbReference type="NCBI Taxonomy" id="39485"/>
    <lineage>
        <taxon>Bacteria</taxon>
        <taxon>Bacillati</taxon>
        <taxon>Bacillota</taxon>
        <taxon>Clostridia</taxon>
        <taxon>Lachnospirales</taxon>
        <taxon>Lachnospiraceae</taxon>
        <taxon>Lachnospira</taxon>
    </lineage>
</organism>
<feature type="domain" description="Response regulatory" evidence="4">
    <location>
        <begin position="5"/>
        <end position="125"/>
    </location>
</feature>
<dbReference type="AlphaFoldDB" id="A0A7C9H5E9"/>
<proteinExistence type="predicted"/>
<dbReference type="PROSITE" id="PS50930">
    <property type="entry name" value="HTH_LYTTR"/>
    <property type="match status" value="1"/>
</dbReference>
<dbReference type="InterPro" id="IPR001789">
    <property type="entry name" value="Sig_transdc_resp-reg_receiver"/>
</dbReference>
<sequence>MKKVEIAVCDDEYIHVERIVKYIGVYSEECEIDINVTEYNSGKLLLEAVEGDTSKYDIIFLDVEMPDFDGVDTARGIRKVSEDVIICFVTSFDKYAIAAYGVEALAYVVKPVTYPELKRVLGRAVVMVQYAFDHKEAEERYIEVQVAKNTRIVDVRNIQYIEKRRNQCVLHCSDAEITCYETLKKMYGKLDKNIFIYIHQGYIVNFDAIKEVKENAVFLGDGVEVPLSRSHYKSVKERHMSKIRKLLEERKMN</sequence>
<dbReference type="Gene3D" id="2.40.50.1020">
    <property type="entry name" value="LytTr DNA-binding domain"/>
    <property type="match status" value="1"/>
</dbReference>
<dbReference type="InterPro" id="IPR011006">
    <property type="entry name" value="CheY-like_superfamily"/>
</dbReference>
<dbReference type="Pfam" id="PF04397">
    <property type="entry name" value="LytTR"/>
    <property type="match status" value="1"/>
</dbReference>
<dbReference type="EMBL" id="WKRD01000012">
    <property type="protein sequence ID" value="MSC58459.1"/>
    <property type="molecule type" value="Genomic_DNA"/>
</dbReference>
<keyword evidence="3" id="KW-0597">Phosphoprotein</keyword>
<evidence type="ECO:0000256" key="3">
    <source>
        <dbReference type="PROSITE-ProRule" id="PRU00169"/>
    </source>
</evidence>
<dbReference type="SMART" id="SM00448">
    <property type="entry name" value="REC"/>
    <property type="match status" value="1"/>
</dbReference>
<dbReference type="GO" id="GO:0003677">
    <property type="term" value="F:DNA binding"/>
    <property type="evidence" value="ECO:0007669"/>
    <property type="project" value="InterPro"/>
</dbReference>
<name>A0A7C9H5E9_9FIRM</name>
<dbReference type="PANTHER" id="PTHR37299:SF1">
    <property type="entry name" value="STAGE 0 SPORULATION PROTEIN A HOMOLOG"/>
    <property type="match status" value="1"/>
</dbReference>
<dbReference type="GO" id="GO:0000156">
    <property type="term" value="F:phosphorelay response regulator activity"/>
    <property type="evidence" value="ECO:0007669"/>
    <property type="project" value="InterPro"/>
</dbReference>
<feature type="modified residue" description="4-aspartylphosphate" evidence="3">
    <location>
        <position position="62"/>
    </location>
</feature>
<evidence type="ECO:0000259" key="5">
    <source>
        <dbReference type="PROSITE" id="PS50930"/>
    </source>
</evidence>
<dbReference type="SMART" id="SM00850">
    <property type="entry name" value="LytTR"/>
    <property type="match status" value="1"/>
</dbReference>
<dbReference type="InterPro" id="IPR007492">
    <property type="entry name" value="LytTR_DNA-bd_dom"/>
</dbReference>
<dbReference type="PROSITE" id="PS50110">
    <property type="entry name" value="RESPONSE_REGULATORY"/>
    <property type="match status" value="1"/>
</dbReference>
<protein>
    <recommendedName>
        <fullName evidence="1">Stage 0 sporulation protein A homolog</fullName>
    </recommendedName>
</protein>